<dbReference type="SMART" id="SM00175">
    <property type="entry name" value="RAB"/>
    <property type="match status" value="1"/>
</dbReference>
<dbReference type="OMA" id="KFDKGFK"/>
<protein>
    <submittedName>
        <fullName evidence="2">Gtp binding protein</fullName>
    </submittedName>
</protein>
<dbReference type="EMBL" id="CCKQ01011728">
    <property type="protein sequence ID" value="CDW83303.1"/>
    <property type="molecule type" value="Genomic_DNA"/>
</dbReference>
<proteinExistence type="predicted"/>
<dbReference type="NCBIfam" id="TIGR00231">
    <property type="entry name" value="small_GTP"/>
    <property type="match status" value="1"/>
</dbReference>
<evidence type="ECO:0000313" key="3">
    <source>
        <dbReference type="Proteomes" id="UP000039865"/>
    </source>
</evidence>
<dbReference type="PROSITE" id="PS51419">
    <property type="entry name" value="RAB"/>
    <property type="match status" value="1"/>
</dbReference>
<dbReference type="Proteomes" id="UP000039865">
    <property type="component" value="Unassembled WGS sequence"/>
</dbReference>
<dbReference type="InterPro" id="IPR027417">
    <property type="entry name" value="P-loop_NTPase"/>
</dbReference>
<dbReference type="FunFam" id="3.40.50.300:FF:000823">
    <property type="entry name" value="Small GTPase RAB, putative"/>
    <property type="match status" value="1"/>
</dbReference>
<evidence type="ECO:0000256" key="1">
    <source>
        <dbReference type="ARBA" id="ARBA00022741"/>
    </source>
</evidence>
<dbReference type="PANTHER" id="PTHR47978">
    <property type="match status" value="1"/>
</dbReference>
<dbReference type="FunCoup" id="A0A078AQZ4">
    <property type="interactions" value="278"/>
</dbReference>
<dbReference type="OrthoDB" id="63533at2759"/>
<dbReference type="AlphaFoldDB" id="A0A078AQZ4"/>
<dbReference type="GO" id="GO:0003924">
    <property type="term" value="F:GTPase activity"/>
    <property type="evidence" value="ECO:0007669"/>
    <property type="project" value="InterPro"/>
</dbReference>
<dbReference type="PROSITE" id="PS51421">
    <property type="entry name" value="RAS"/>
    <property type="match status" value="1"/>
</dbReference>
<dbReference type="Pfam" id="PF00071">
    <property type="entry name" value="Ras"/>
    <property type="match status" value="1"/>
</dbReference>
<dbReference type="InterPro" id="IPR005225">
    <property type="entry name" value="Small_GTP-bd"/>
</dbReference>
<dbReference type="GO" id="GO:0005525">
    <property type="term" value="F:GTP binding"/>
    <property type="evidence" value="ECO:0007669"/>
    <property type="project" value="InterPro"/>
</dbReference>
<name>A0A078AQZ4_STYLE</name>
<keyword evidence="1" id="KW-0547">Nucleotide-binding</keyword>
<reference evidence="2 3" key="1">
    <citation type="submission" date="2014-06" db="EMBL/GenBank/DDBJ databases">
        <authorList>
            <person name="Swart Estienne"/>
        </authorList>
    </citation>
    <scope>NUCLEOTIDE SEQUENCE [LARGE SCALE GENOMIC DNA]</scope>
    <source>
        <strain evidence="2 3">130c</strain>
    </source>
</reference>
<dbReference type="SMART" id="SM00176">
    <property type="entry name" value="RAN"/>
    <property type="match status" value="1"/>
</dbReference>
<organism evidence="2 3">
    <name type="scientific">Stylonychia lemnae</name>
    <name type="common">Ciliate</name>
    <dbReference type="NCBI Taxonomy" id="5949"/>
    <lineage>
        <taxon>Eukaryota</taxon>
        <taxon>Sar</taxon>
        <taxon>Alveolata</taxon>
        <taxon>Ciliophora</taxon>
        <taxon>Intramacronucleata</taxon>
        <taxon>Spirotrichea</taxon>
        <taxon>Stichotrichia</taxon>
        <taxon>Sporadotrichida</taxon>
        <taxon>Oxytrichidae</taxon>
        <taxon>Stylonychinae</taxon>
        <taxon>Stylonychia</taxon>
    </lineage>
</organism>
<dbReference type="PRINTS" id="PR00449">
    <property type="entry name" value="RASTRNSFRMNG"/>
</dbReference>
<dbReference type="InterPro" id="IPR001806">
    <property type="entry name" value="Small_GTPase"/>
</dbReference>
<dbReference type="SMART" id="SM00174">
    <property type="entry name" value="RHO"/>
    <property type="match status" value="1"/>
</dbReference>
<dbReference type="InParanoid" id="A0A078AQZ4"/>
<dbReference type="PROSITE" id="PS51420">
    <property type="entry name" value="RHO"/>
    <property type="match status" value="1"/>
</dbReference>
<dbReference type="Gene3D" id="3.40.50.300">
    <property type="entry name" value="P-loop containing nucleotide triphosphate hydrolases"/>
    <property type="match status" value="1"/>
</dbReference>
<dbReference type="SUPFAM" id="SSF52540">
    <property type="entry name" value="P-loop containing nucleoside triphosphate hydrolases"/>
    <property type="match status" value="1"/>
</dbReference>
<sequence>MNNQGTQGEFTSVPLRSQSNNYSGKPVFNHKIVLLGDMGVGKTCLSIRYAYGKFSNTHEATIGGCFLTKDEELDDHIVKYEIWDTAGQERYHSLAQMYYKNAIAACVVFDVTSKESFEKCQRWVEELNQKASPEIIISIMGNKIDLESHQVTREMAESYCKEMGLQYYEVSAKQNQGVDKVFKDIAKRLPQESTNKKKNTLKAKQQDQIKNGGYAGSCQSC</sequence>
<accession>A0A078AQZ4</accession>
<evidence type="ECO:0000313" key="2">
    <source>
        <dbReference type="EMBL" id="CDW83303.1"/>
    </source>
</evidence>
<keyword evidence="3" id="KW-1185">Reference proteome</keyword>
<gene>
    <name evidence="2" type="primary">Contig1960.g2123</name>
    <name evidence="2" type="ORF">STYLEM_12346</name>
</gene>
<dbReference type="SMART" id="SM00173">
    <property type="entry name" value="RAS"/>
    <property type="match status" value="1"/>
</dbReference>